<evidence type="ECO:0000256" key="3">
    <source>
        <dbReference type="ARBA" id="ARBA00022989"/>
    </source>
</evidence>
<evidence type="ECO:0000256" key="2">
    <source>
        <dbReference type="ARBA" id="ARBA00022692"/>
    </source>
</evidence>
<organism evidence="8 9">
    <name type="scientific">Nitrosomonas europaea (strain ATCC 19718 / CIP 103999 / KCTC 2705 / NBRC 14298)</name>
    <dbReference type="NCBI Taxonomy" id="228410"/>
    <lineage>
        <taxon>Bacteria</taxon>
        <taxon>Pseudomonadati</taxon>
        <taxon>Pseudomonadota</taxon>
        <taxon>Betaproteobacteria</taxon>
        <taxon>Nitrosomonadales</taxon>
        <taxon>Nitrosomonadaceae</taxon>
        <taxon>Nitrosomonas</taxon>
    </lineage>
</organism>
<evidence type="ECO:0000313" key="8">
    <source>
        <dbReference type="EMBL" id="CAD84373.1"/>
    </source>
</evidence>
<dbReference type="STRING" id="228410.NE0462"/>
<dbReference type="DNASU" id="1081400"/>
<keyword evidence="1 7" id="KW-1003">Cell membrane</keyword>
<dbReference type="eggNOG" id="COG3190">
    <property type="taxonomic scope" value="Bacteria"/>
</dbReference>
<dbReference type="Proteomes" id="UP000001416">
    <property type="component" value="Chromosome"/>
</dbReference>
<sequence>MQPIRIRAGAALWLWLPQQLLAEPAGNQGFTPPPPIISTESMLQLSAGLLMVLAFIALIAWLFKKIGFHPANRTGLLKVISSASVGQRERIVLAEIGDTWLVLGVAPGQVSLLHQMDKNTLPAGETAEPPHASRFTEKLQAHLEQGHER</sequence>
<comment type="similarity">
    <text evidence="6 7">Belongs to the FliO/MopB family.</text>
</comment>
<dbReference type="GO" id="GO:0009425">
    <property type="term" value="C:bacterial-type flagellum basal body"/>
    <property type="evidence" value="ECO:0007669"/>
    <property type="project" value="UniProtKB-SubCell"/>
</dbReference>
<dbReference type="PANTHER" id="PTHR38766:SF1">
    <property type="entry name" value="FLAGELLAR PROTEIN FLIO"/>
    <property type="match status" value="1"/>
</dbReference>
<comment type="subcellular location">
    <subcellularLocation>
        <location evidence="7">Cell membrane</location>
    </subcellularLocation>
    <subcellularLocation>
        <location evidence="7">Bacterial flagellum basal body</location>
    </subcellularLocation>
</comment>
<dbReference type="GO" id="GO:0044781">
    <property type="term" value="P:bacterial-type flagellum organization"/>
    <property type="evidence" value="ECO:0007669"/>
    <property type="project" value="UniProtKB-UniRule"/>
</dbReference>
<keyword evidence="2 7" id="KW-0812">Transmembrane</keyword>
<accession>Q82X37</accession>
<evidence type="ECO:0000256" key="6">
    <source>
        <dbReference type="ARBA" id="ARBA00037937"/>
    </source>
</evidence>
<dbReference type="OrthoDB" id="9182371at2"/>
<gene>
    <name evidence="8" type="ordered locus">NE0462</name>
</gene>
<dbReference type="PhylomeDB" id="Q82X37"/>
<keyword evidence="3 7" id="KW-1133">Transmembrane helix</keyword>
<keyword evidence="9" id="KW-1185">Reference proteome</keyword>
<keyword evidence="8" id="KW-0966">Cell projection</keyword>
<dbReference type="EMBL" id="AL954747">
    <property type="protein sequence ID" value="CAD84373.1"/>
    <property type="molecule type" value="Genomic_DNA"/>
</dbReference>
<keyword evidence="8" id="KW-0969">Cilium</keyword>
<protein>
    <recommendedName>
        <fullName evidence="7">Flagellar protein</fullName>
    </recommendedName>
</protein>
<keyword evidence="4 7" id="KW-0472">Membrane</keyword>
<dbReference type="PANTHER" id="PTHR38766">
    <property type="entry name" value="FLAGELLAR PROTEIN FLIO"/>
    <property type="match status" value="1"/>
</dbReference>
<name>Q82X37_NITEU</name>
<dbReference type="GeneID" id="87103670"/>
<dbReference type="NCBIfam" id="TIGR03500">
    <property type="entry name" value="FliO_TIGR"/>
    <property type="match status" value="1"/>
</dbReference>
<dbReference type="RefSeq" id="WP_011111094.1">
    <property type="nucleotide sequence ID" value="NC_004757.1"/>
</dbReference>
<dbReference type="KEGG" id="neu:NE0462"/>
<dbReference type="InterPro" id="IPR052205">
    <property type="entry name" value="FliO/MopB"/>
</dbReference>
<evidence type="ECO:0000256" key="4">
    <source>
        <dbReference type="ARBA" id="ARBA00023136"/>
    </source>
</evidence>
<evidence type="ECO:0000256" key="7">
    <source>
        <dbReference type="RuleBase" id="RU362064"/>
    </source>
</evidence>
<evidence type="ECO:0000256" key="1">
    <source>
        <dbReference type="ARBA" id="ARBA00022475"/>
    </source>
</evidence>
<keyword evidence="5 7" id="KW-0975">Bacterial flagellum</keyword>
<reference evidence="8 9" key="1">
    <citation type="journal article" date="2003" name="J. Bacteriol.">
        <title>Complete genome sequence of the ammonia-oxidizing bacterium and obligate chemolithoautotroph Nitrosomonas europaea.</title>
        <authorList>
            <person name="Chain P."/>
            <person name="Lamerdin J."/>
            <person name="Larimer F."/>
            <person name="Regala W."/>
            <person name="Land M."/>
            <person name="Hauser L."/>
            <person name="Hooper A."/>
            <person name="Klotz M."/>
            <person name="Norton J."/>
            <person name="Sayavedra-Soto L."/>
            <person name="Arciero D."/>
            <person name="Hommes N."/>
            <person name="Whittaker M."/>
            <person name="Arp D."/>
        </authorList>
    </citation>
    <scope>NUCLEOTIDE SEQUENCE [LARGE SCALE GENOMIC DNA]</scope>
    <source>
        <strain evidence="9">ATCC 19718 / CIP 103999 / KCTC 2705 / NBRC 14298</strain>
    </source>
</reference>
<dbReference type="GO" id="GO:0005886">
    <property type="term" value="C:plasma membrane"/>
    <property type="evidence" value="ECO:0007669"/>
    <property type="project" value="UniProtKB-SubCell"/>
</dbReference>
<dbReference type="AlphaFoldDB" id="Q82X37"/>
<dbReference type="Pfam" id="PF04347">
    <property type="entry name" value="FliO"/>
    <property type="match status" value="1"/>
</dbReference>
<evidence type="ECO:0000313" key="9">
    <source>
        <dbReference type="Proteomes" id="UP000001416"/>
    </source>
</evidence>
<dbReference type="HOGENOM" id="CLU_113213_0_1_4"/>
<evidence type="ECO:0000256" key="5">
    <source>
        <dbReference type="ARBA" id="ARBA00023143"/>
    </source>
</evidence>
<proteinExistence type="inferred from homology"/>
<dbReference type="InterPro" id="IPR022781">
    <property type="entry name" value="Flagellar_biosynth_FliO"/>
</dbReference>
<feature type="transmembrane region" description="Helical" evidence="7">
    <location>
        <begin position="46"/>
        <end position="63"/>
    </location>
</feature>
<keyword evidence="8" id="KW-0282">Flagellum</keyword>